<evidence type="ECO:0000313" key="3">
    <source>
        <dbReference type="EMBL" id="KAJ0213983.1"/>
    </source>
</evidence>
<comment type="caution">
    <text evidence="3">The sequence shown here is derived from an EMBL/GenBank/DDBJ whole genome shotgun (WGS) entry which is preliminary data.</text>
</comment>
<protein>
    <submittedName>
        <fullName evidence="3">Uncharacterized protein</fullName>
    </submittedName>
</protein>
<accession>A0A9R1W0Y4</accession>
<reference evidence="3 4" key="1">
    <citation type="journal article" date="2017" name="Nat. Commun.">
        <title>Genome assembly with in vitro proximity ligation data and whole-genome triplication in lettuce.</title>
        <authorList>
            <person name="Reyes-Chin-Wo S."/>
            <person name="Wang Z."/>
            <person name="Yang X."/>
            <person name="Kozik A."/>
            <person name="Arikit S."/>
            <person name="Song C."/>
            <person name="Xia L."/>
            <person name="Froenicke L."/>
            <person name="Lavelle D.O."/>
            <person name="Truco M.J."/>
            <person name="Xia R."/>
            <person name="Zhu S."/>
            <person name="Xu C."/>
            <person name="Xu H."/>
            <person name="Xu X."/>
            <person name="Cox K."/>
            <person name="Korf I."/>
            <person name="Meyers B.C."/>
            <person name="Michelmore R.W."/>
        </authorList>
    </citation>
    <scope>NUCLEOTIDE SEQUENCE [LARGE SCALE GENOMIC DNA]</scope>
    <source>
        <strain evidence="4">cv. Salinas</strain>
        <tissue evidence="3">Seedlings</tissue>
    </source>
</reference>
<gene>
    <name evidence="3" type="ORF">LSAT_V11C400199070</name>
</gene>
<evidence type="ECO:0000313" key="4">
    <source>
        <dbReference type="Proteomes" id="UP000235145"/>
    </source>
</evidence>
<feature type="transmembrane region" description="Helical" evidence="2">
    <location>
        <begin position="22"/>
        <end position="45"/>
    </location>
</feature>
<keyword evidence="2" id="KW-1133">Transmembrane helix</keyword>
<keyword evidence="2" id="KW-0472">Membrane</keyword>
<organism evidence="3 4">
    <name type="scientific">Lactuca sativa</name>
    <name type="common">Garden lettuce</name>
    <dbReference type="NCBI Taxonomy" id="4236"/>
    <lineage>
        <taxon>Eukaryota</taxon>
        <taxon>Viridiplantae</taxon>
        <taxon>Streptophyta</taxon>
        <taxon>Embryophyta</taxon>
        <taxon>Tracheophyta</taxon>
        <taxon>Spermatophyta</taxon>
        <taxon>Magnoliopsida</taxon>
        <taxon>eudicotyledons</taxon>
        <taxon>Gunneridae</taxon>
        <taxon>Pentapetalae</taxon>
        <taxon>asterids</taxon>
        <taxon>campanulids</taxon>
        <taxon>Asterales</taxon>
        <taxon>Asteraceae</taxon>
        <taxon>Cichorioideae</taxon>
        <taxon>Cichorieae</taxon>
        <taxon>Lactucinae</taxon>
        <taxon>Lactuca</taxon>
    </lineage>
</organism>
<feature type="compositionally biased region" description="Acidic residues" evidence="1">
    <location>
        <begin position="111"/>
        <end position="131"/>
    </location>
</feature>
<keyword evidence="2" id="KW-0812">Transmembrane</keyword>
<evidence type="ECO:0000256" key="1">
    <source>
        <dbReference type="SAM" id="MobiDB-lite"/>
    </source>
</evidence>
<keyword evidence="4" id="KW-1185">Reference proteome</keyword>
<sequence length="131" mass="14437">MVAFTVFHREECDKVPFGGLFYIWYLTKIEVFHCIAFALALYLSCMALDSMPSSKICEDHWVTHLALSYEVDSSEVVPIPIREMGPASPPSAQSGVSSYDGAGTLGMYPGDTDDDSEESSEDEEGEYESSD</sequence>
<proteinExistence type="predicted"/>
<evidence type="ECO:0000256" key="2">
    <source>
        <dbReference type="SAM" id="Phobius"/>
    </source>
</evidence>
<feature type="region of interest" description="Disordered" evidence="1">
    <location>
        <begin position="80"/>
        <end position="131"/>
    </location>
</feature>
<dbReference type="Proteomes" id="UP000235145">
    <property type="component" value="Unassembled WGS sequence"/>
</dbReference>
<dbReference type="EMBL" id="NBSK02000004">
    <property type="protein sequence ID" value="KAJ0213983.1"/>
    <property type="molecule type" value="Genomic_DNA"/>
</dbReference>
<name>A0A9R1W0Y4_LACSA</name>
<dbReference type="AlphaFoldDB" id="A0A9R1W0Y4"/>